<dbReference type="InterPro" id="IPR039556">
    <property type="entry name" value="ICL/PEPM"/>
</dbReference>
<geneLocation type="plasmid" evidence="2">
    <name>pdfi1</name>
</geneLocation>
<dbReference type="PANTHER" id="PTHR42905">
    <property type="entry name" value="PHOSPHOENOLPYRUVATE CARBOXYLASE"/>
    <property type="match status" value="1"/>
</dbReference>
<dbReference type="GO" id="GO:0003824">
    <property type="term" value="F:catalytic activity"/>
    <property type="evidence" value="ECO:0007669"/>
    <property type="project" value="InterPro"/>
</dbReference>
<dbReference type="PANTHER" id="PTHR42905:SF16">
    <property type="entry name" value="CARBOXYPHOSPHONOENOLPYRUVATE PHOSPHONOMUTASE-LIKE PROTEIN (AFU_ORTHOLOGUE AFUA_5G07230)"/>
    <property type="match status" value="1"/>
</dbReference>
<proteinExistence type="predicted"/>
<reference evidence="1 2" key="1">
    <citation type="submission" date="2017-05" db="EMBL/GenBank/DDBJ databases">
        <title>The complete genome sequence of Deinococcus ficus isolated from the rhizosphere of the Ficus religiosa L. in Taiwan.</title>
        <authorList>
            <person name="Wu K.-M."/>
            <person name="Liao T.-L."/>
            <person name="Liu Y.-M."/>
            <person name="Young C.-C."/>
            <person name="Tsai S.-F."/>
        </authorList>
    </citation>
    <scope>NUCLEOTIDE SEQUENCE [LARGE SCALE GENOMIC DNA]</scope>
    <source>
        <strain evidence="1 2">CC-FR2-10</strain>
        <plasmid evidence="2">pdfi1</plasmid>
    </source>
</reference>
<dbReference type="AlphaFoldDB" id="A0A221T034"/>
<sequence>MTHADHARSFHALHQTGFLLPNAWDVASARLLEAAGFTAIGTTSAGIAHARGRTDGQTLTRDEMGREVEAIVRAVAIPVNADIEAGYGHAPEDVRRTVEHFAALGVAGVNLEDATGLTPTELYDLDSQLRRIEAARAAIDASGVPVFLNARTDTFLKGHGATDEERLAETVRRGQAYADAGADGIFVPLALQSQDIRALADALRVPLNVMAFPGSPVPRALLDAGAARVSFGQSLMLATLGLVQRMAAELHAAEQSPLMDSYFLGFGEGHDLFHRPTA</sequence>
<dbReference type="Pfam" id="PF13714">
    <property type="entry name" value="PEP_mutase"/>
    <property type="match status" value="1"/>
</dbReference>
<dbReference type="OrthoDB" id="9780430at2"/>
<dbReference type="EMBL" id="CP021082">
    <property type="protein sequence ID" value="ASN82254.1"/>
    <property type="molecule type" value="Genomic_DNA"/>
</dbReference>
<evidence type="ECO:0008006" key="3">
    <source>
        <dbReference type="Google" id="ProtNLM"/>
    </source>
</evidence>
<dbReference type="Gene3D" id="6.10.250.510">
    <property type="match status" value="1"/>
</dbReference>
<dbReference type="STRING" id="317577.GCA_000419625_02937"/>
<keyword evidence="1" id="KW-0614">Plasmid</keyword>
<dbReference type="KEGG" id="dfc:DFI_13725"/>
<protein>
    <recommendedName>
        <fullName evidence="3">2-methylisocitrate lyase</fullName>
    </recommendedName>
</protein>
<gene>
    <name evidence="1" type="ORF">DFI_13725</name>
</gene>
<dbReference type="Gene3D" id="3.20.20.60">
    <property type="entry name" value="Phosphoenolpyruvate-binding domains"/>
    <property type="match status" value="1"/>
</dbReference>
<name>A0A221T034_9DEIO</name>
<dbReference type="SUPFAM" id="SSF51621">
    <property type="entry name" value="Phosphoenolpyruvate/pyruvate domain"/>
    <property type="match status" value="1"/>
</dbReference>
<organism evidence="1 2">
    <name type="scientific">Deinococcus ficus</name>
    <dbReference type="NCBI Taxonomy" id="317577"/>
    <lineage>
        <taxon>Bacteria</taxon>
        <taxon>Thermotogati</taxon>
        <taxon>Deinococcota</taxon>
        <taxon>Deinococci</taxon>
        <taxon>Deinococcales</taxon>
        <taxon>Deinococcaceae</taxon>
        <taxon>Deinococcus</taxon>
    </lineage>
</organism>
<dbReference type="CDD" id="cd00377">
    <property type="entry name" value="ICL_PEPM"/>
    <property type="match status" value="1"/>
</dbReference>
<dbReference type="Proteomes" id="UP000259030">
    <property type="component" value="Plasmid pDFI1"/>
</dbReference>
<evidence type="ECO:0000313" key="1">
    <source>
        <dbReference type="EMBL" id="ASN82254.1"/>
    </source>
</evidence>
<dbReference type="InterPro" id="IPR040442">
    <property type="entry name" value="Pyrv_kinase-like_dom_sf"/>
</dbReference>
<dbReference type="RefSeq" id="WP_022802435.1">
    <property type="nucleotide sequence ID" value="NZ_ATTJ01000002.1"/>
</dbReference>
<dbReference type="InterPro" id="IPR015813">
    <property type="entry name" value="Pyrv/PenolPyrv_kinase-like_dom"/>
</dbReference>
<evidence type="ECO:0000313" key="2">
    <source>
        <dbReference type="Proteomes" id="UP000259030"/>
    </source>
</evidence>
<accession>A0A221T034</accession>
<keyword evidence="2" id="KW-1185">Reference proteome</keyword>